<accession>A0A150LFH3</accession>
<name>A0A150LFH3_9BACI</name>
<dbReference type="OrthoDB" id="9943457at2"/>
<reference evidence="1 3" key="1">
    <citation type="submission" date="2016-01" db="EMBL/GenBank/DDBJ databases">
        <title>Genome Sequences of Twelve Sporeforming Bacillus Species Isolated from Foods.</title>
        <authorList>
            <person name="Berendsen E.M."/>
            <person name="Wells-Bennik M.H."/>
            <person name="Krawcyk A.O."/>
            <person name="De Jong A."/>
            <person name="Holsappel S."/>
            <person name="Eijlander R.T."/>
            <person name="Kuipers O.P."/>
        </authorList>
    </citation>
    <scope>NUCLEOTIDE SEQUENCE [LARGE SCALE GENOMIC DNA]</scope>
    <source>
        <strain evidence="1 3">B4102</strain>
    </source>
</reference>
<dbReference type="RefSeq" id="WP_066226572.1">
    <property type="nucleotide sequence ID" value="NZ_CP066701.1"/>
</dbReference>
<dbReference type="EMBL" id="CP066701">
    <property type="protein sequence ID" value="QQX25915.1"/>
    <property type="molecule type" value="Genomic_DNA"/>
</dbReference>
<dbReference type="PATRIC" id="fig|46224.3.peg.216"/>
<dbReference type="AlphaFoldDB" id="A0A150LFH3"/>
<proteinExistence type="predicted"/>
<evidence type="ECO:0000313" key="4">
    <source>
        <dbReference type="Proteomes" id="UP000595512"/>
    </source>
</evidence>
<keyword evidence="3" id="KW-1185">Reference proteome</keyword>
<gene>
    <name evidence="1" type="ORF">B4102_2261</name>
    <name evidence="2" type="ORF">JGZ69_02910</name>
</gene>
<reference evidence="2 4" key="2">
    <citation type="submission" date="2020-12" db="EMBL/GenBank/DDBJ databases">
        <title>Taxonomic evaluation of the Bacillus sporothermodurans group of bacteria based on whole genome sequences.</title>
        <authorList>
            <person name="Fiedler G."/>
            <person name="Herbstmann A.-D."/>
            <person name="Doll E."/>
            <person name="Wenning M."/>
            <person name="Brinks E."/>
            <person name="Kabisch J."/>
            <person name="Breitenwieser F."/>
            <person name="Lappann M."/>
            <person name="Boehnlein C."/>
            <person name="Franz C."/>
        </authorList>
    </citation>
    <scope>NUCLEOTIDE SEQUENCE [LARGE SCALE GENOMIC DNA]</scope>
    <source>
        <strain evidence="2 4">DSM 10599</strain>
    </source>
</reference>
<sequence length="103" mass="12106">MQKPSINIDTHTDYSNVRISLNQLIGLLKMYISPLSGLKIRTKEGELHEVNTETIINVLVTHLSRTQLLELLHMFQIIKKRKSNIKHYFEYILQGIAYKDKQR</sequence>
<dbReference type="Proteomes" id="UP000075666">
    <property type="component" value="Unassembled WGS sequence"/>
</dbReference>
<dbReference type="Proteomes" id="UP000595512">
    <property type="component" value="Chromosome"/>
</dbReference>
<evidence type="ECO:0000313" key="2">
    <source>
        <dbReference type="EMBL" id="QQX25915.1"/>
    </source>
</evidence>
<dbReference type="GeneID" id="62499634"/>
<evidence type="ECO:0000313" key="3">
    <source>
        <dbReference type="Proteomes" id="UP000075666"/>
    </source>
</evidence>
<dbReference type="EMBL" id="LQYN01000009">
    <property type="protein sequence ID" value="KYD11078.1"/>
    <property type="molecule type" value="Genomic_DNA"/>
</dbReference>
<evidence type="ECO:0000313" key="1">
    <source>
        <dbReference type="EMBL" id="KYD11078.1"/>
    </source>
</evidence>
<organism evidence="1 3">
    <name type="scientific">Heyndrickxia sporothermodurans</name>
    <dbReference type="NCBI Taxonomy" id="46224"/>
    <lineage>
        <taxon>Bacteria</taxon>
        <taxon>Bacillati</taxon>
        <taxon>Bacillota</taxon>
        <taxon>Bacilli</taxon>
        <taxon>Bacillales</taxon>
        <taxon>Bacillaceae</taxon>
        <taxon>Heyndrickxia</taxon>
    </lineage>
</organism>
<protein>
    <submittedName>
        <fullName evidence="1">Uncharacterized protein</fullName>
    </submittedName>
</protein>
<dbReference type="KEGG" id="hspo:JGZ69_02910"/>